<proteinExistence type="predicted"/>
<accession>A0AAV6SJS7</accession>
<evidence type="ECO:0000313" key="1">
    <source>
        <dbReference type="EMBL" id="KAG7517215.1"/>
    </source>
</evidence>
<gene>
    <name evidence="1" type="ORF">JOB18_001360</name>
</gene>
<evidence type="ECO:0000313" key="2">
    <source>
        <dbReference type="Proteomes" id="UP000693946"/>
    </source>
</evidence>
<name>A0AAV6SJS7_SOLSE</name>
<sequence length="100" mass="11298">MAATVDVGCLMHYCGHSYSDSHMTTAFALFADYKPRLLHQPFIGLSDSEQPEAKRDSAWDQEEDLIVLPRHSVSLQPGRHSGSDTHWIYQKVKPAADFHD</sequence>
<organism evidence="1 2">
    <name type="scientific">Solea senegalensis</name>
    <name type="common">Senegalese sole</name>
    <dbReference type="NCBI Taxonomy" id="28829"/>
    <lineage>
        <taxon>Eukaryota</taxon>
        <taxon>Metazoa</taxon>
        <taxon>Chordata</taxon>
        <taxon>Craniata</taxon>
        <taxon>Vertebrata</taxon>
        <taxon>Euteleostomi</taxon>
        <taxon>Actinopterygii</taxon>
        <taxon>Neopterygii</taxon>
        <taxon>Teleostei</taxon>
        <taxon>Neoteleostei</taxon>
        <taxon>Acanthomorphata</taxon>
        <taxon>Carangaria</taxon>
        <taxon>Pleuronectiformes</taxon>
        <taxon>Pleuronectoidei</taxon>
        <taxon>Soleidae</taxon>
        <taxon>Solea</taxon>
    </lineage>
</organism>
<dbReference type="Proteomes" id="UP000693946">
    <property type="component" value="Linkage Group LG12"/>
</dbReference>
<comment type="caution">
    <text evidence="1">The sequence shown here is derived from an EMBL/GenBank/DDBJ whole genome shotgun (WGS) entry which is preliminary data.</text>
</comment>
<keyword evidence="2" id="KW-1185">Reference proteome</keyword>
<reference evidence="1 2" key="1">
    <citation type="journal article" date="2021" name="Sci. Rep.">
        <title>Chromosome anchoring in Senegalese sole (Solea senegalensis) reveals sex-associated markers and genome rearrangements in flatfish.</title>
        <authorList>
            <person name="Guerrero-Cozar I."/>
            <person name="Gomez-Garrido J."/>
            <person name="Berbel C."/>
            <person name="Martinez-Blanch J.F."/>
            <person name="Alioto T."/>
            <person name="Claros M.G."/>
            <person name="Gagnaire P.A."/>
            <person name="Manchado M."/>
        </authorList>
    </citation>
    <scope>NUCLEOTIDE SEQUENCE [LARGE SCALE GENOMIC DNA]</scope>
    <source>
        <strain evidence="1">Sse05_10M</strain>
    </source>
</reference>
<dbReference type="AlphaFoldDB" id="A0AAV6SJS7"/>
<protein>
    <submittedName>
        <fullName evidence="1">Uncharacterized protein</fullName>
    </submittedName>
</protein>
<dbReference type="EMBL" id="JAGKHQ010000004">
    <property type="protein sequence ID" value="KAG7517215.1"/>
    <property type="molecule type" value="Genomic_DNA"/>
</dbReference>